<dbReference type="AlphaFoldDB" id="A0A084U463"/>
<keyword evidence="2" id="KW-1185">Reference proteome</keyword>
<reference evidence="1 2" key="1">
    <citation type="journal article" date="2014" name="PLoS ONE">
        <title>Reduction of Hydrogen Peroxide Accumulation and Toxicity by a Catalase from Mycoplasma iowae.</title>
        <authorList>
            <person name="Pritchard R.E."/>
            <person name="Prassinos A.J."/>
            <person name="Osborne J.D."/>
            <person name="Raviv Z."/>
            <person name="Balish M.F."/>
        </authorList>
    </citation>
    <scope>NUCLEOTIDE SEQUENCE [LARGE SCALE GENOMIC DNA]</scope>
    <source>
        <strain evidence="1 2">DK-CPA</strain>
    </source>
</reference>
<proteinExistence type="predicted"/>
<dbReference type="Proteomes" id="UP000028523">
    <property type="component" value="Unassembled WGS sequence"/>
</dbReference>
<organism evidence="1 2">
    <name type="scientific">Malacoplasma iowae DK-CPA</name>
    <dbReference type="NCBI Taxonomy" id="1394179"/>
    <lineage>
        <taxon>Bacteria</taxon>
        <taxon>Bacillati</taxon>
        <taxon>Mycoplasmatota</taxon>
        <taxon>Mycoplasmoidales</taxon>
        <taxon>Mycoplasmoidaceae</taxon>
        <taxon>Malacoplasma</taxon>
    </lineage>
</organism>
<sequence>MNHNFKCITDYDPKLFTDVEIEIINDINLNVIEFIDAKSLVDFCFNKTYSPPSIDKLAKKLGHKTAKDLKNFITKTYYEKLNVSNKFNFNHQKSEGISNSRIKFLKEYLNRSALCLFNLNWTLIEKFRKEIINKKTIYVFHSDDIFSLTNLELICTFFKKTLIVIKSEYRLEYINKFSIDKDSLLIISKMYKPLNSVETMTISMFLKHNIPIYLISSSEEIMKHEKIKTETINKIIIGNFSNFENHLYDVANYKMMYDQIFNIICYEIFLELLNKHE</sequence>
<comment type="caution">
    <text evidence="1">The sequence shown here is derived from an EMBL/GenBank/DDBJ whole genome shotgun (WGS) entry which is preliminary data.</text>
</comment>
<evidence type="ECO:0000313" key="1">
    <source>
        <dbReference type="EMBL" id="KFB07749.1"/>
    </source>
</evidence>
<gene>
    <name evidence="1" type="ORF">P271_607</name>
</gene>
<dbReference type="RefSeq" id="WP_036451602.1">
    <property type="nucleotide sequence ID" value="NZ_AWQU01000066.1"/>
</dbReference>
<protein>
    <submittedName>
        <fullName evidence="1">Uncharacterized protein</fullName>
    </submittedName>
</protein>
<name>A0A084U463_MALIO</name>
<accession>A0A084U463</accession>
<evidence type="ECO:0000313" key="2">
    <source>
        <dbReference type="Proteomes" id="UP000028523"/>
    </source>
</evidence>
<dbReference type="EMBL" id="AWQU01000066">
    <property type="protein sequence ID" value="KFB07749.1"/>
    <property type="molecule type" value="Genomic_DNA"/>
</dbReference>